<dbReference type="InterPro" id="IPR036663">
    <property type="entry name" value="Fumarylacetoacetase_C_sf"/>
</dbReference>
<dbReference type="PANTHER" id="PTHR42796">
    <property type="entry name" value="FUMARYLACETOACETATE HYDROLASE DOMAIN-CONTAINING PROTEIN 2A-RELATED"/>
    <property type="match status" value="1"/>
</dbReference>
<dbReference type="Proteomes" id="UP000322294">
    <property type="component" value="Unassembled WGS sequence"/>
</dbReference>
<evidence type="ECO:0000256" key="1">
    <source>
        <dbReference type="ARBA" id="ARBA00010211"/>
    </source>
</evidence>
<proteinExistence type="inferred from homology"/>
<name>A0A5S5ARL6_9FIRM</name>
<dbReference type="InterPro" id="IPR011234">
    <property type="entry name" value="Fumarylacetoacetase-like_C"/>
</dbReference>
<evidence type="ECO:0000256" key="2">
    <source>
        <dbReference type="ARBA" id="ARBA00022723"/>
    </source>
</evidence>
<comment type="similarity">
    <text evidence="1">Belongs to the FAH family.</text>
</comment>
<dbReference type="InterPro" id="IPR018833">
    <property type="entry name" value="Rv2993c-like_N"/>
</dbReference>
<comment type="caution">
    <text evidence="5">The sequence shown here is derived from an EMBL/GenBank/DDBJ whole genome shotgun (WGS) entry which is preliminary data.</text>
</comment>
<feature type="domain" description="Rv2993c-like N-terminal" evidence="4">
    <location>
        <begin position="4"/>
        <end position="52"/>
    </location>
</feature>
<evidence type="ECO:0000259" key="4">
    <source>
        <dbReference type="Pfam" id="PF10370"/>
    </source>
</evidence>
<dbReference type="InterPro" id="IPR051121">
    <property type="entry name" value="FAH"/>
</dbReference>
<sequence length="252" mass="27481">MMAKFVRFDSGRGAAYGVLEGDKVFPVSGSIFGNWEKSDYGYHVEEVKLLAPCEPTKVVCVGTNYREVIEKKGEAAPEEPVIFLKPSTSVIGPEEAIVIPPEVKELNFEVELVVVIKDRARCVSPEEARDYILGYTCGNDVTAKDFMEKGKPWTRAKGYDTFMPVGPCIATGIDGDNLAIRMYHNGKLVQDSNTSDMIFGVAKIVSFVSHIMTLNPGDLISTGTPPGKGVLNPGDIVEAEIEGIGRLKNYVK</sequence>
<evidence type="ECO:0000313" key="5">
    <source>
        <dbReference type="EMBL" id="TYP53252.1"/>
    </source>
</evidence>
<dbReference type="SUPFAM" id="SSF56529">
    <property type="entry name" value="FAH"/>
    <property type="match status" value="1"/>
</dbReference>
<keyword evidence="2" id="KW-0479">Metal-binding</keyword>
<reference evidence="5 6" key="1">
    <citation type="submission" date="2019-07" db="EMBL/GenBank/DDBJ databases">
        <title>Genomic Encyclopedia of Type Strains, Phase I: the one thousand microbial genomes (KMG-I) project.</title>
        <authorList>
            <person name="Kyrpides N."/>
        </authorList>
    </citation>
    <scope>NUCLEOTIDE SEQUENCE [LARGE SCALE GENOMIC DNA]</scope>
    <source>
        <strain evidence="5 6">DSM 16647</strain>
    </source>
</reference>
<dbReference type="GO" id="GO:0016853">
    <property type="term" value="F:isomerase activity"/>
    <property type="evidence" value="ECO:0007669"/>
    <property type="project" value="UniProtKB-ARBA"/>
</dbReference>
<organism evidence="5 6">
    <name type="scientific">Thermosediminibacter litoriperuensis</name>
    <dbReference type="NCBI Taxonomy" id="291989"/>
    <lineage>
        <taxon>Bacteria</taxon>
        <taxon>Bacillati</taxon>
        <taxon>Bacillota</taxon>
        <taxon>Clostridia</taxon>
        <taxon>Thermosediminibacterales</taxon>
        <taxon>Thermosediminibacteraceae</taxon>
        <taxon>Thermosediminibacter</taxon>
    </lineage>
</organism>
<gene>
    <name evidence="5" type="ORF">LZ11_01603</name>
</gene>
<feature type="domain" description="Fumarylacetoacetase-like C-terminal" evidence="3">
    <location>
        <begin position="57"/>
        <end position="251"/>
    </location>
</feature>
<dbReference type="FunFam" id="3.90.850.10:FF:000002">
    <property type="entry name" value="2-hydroxyhepta-2,4-diene-1,7-dioate isomerase"/>
    <property type="match status" value="1"/>
</dbReference>
<dbReference type="Gene3D" id="3.90.850.10">
    <property type="entry name" value="Fumarylacetoacetase-like, C-terminal domain"/>
    <property type="match status" value="1"/>
</dbReference>
<keyword evidence="6" id="KW-1185">Reference proteome</keyword>
<dbReference type="GO" id="GO:0046872">
    <property type="term" value="F:metal ion binding"/>
    <property type="evidence" value="ECO:0007669"/>
    <property type="project" value="UniProtKB-KW"/>
</dbReference>
<dbReference type="Pfam" id="PF10370">
    <property type="entry name" value="Rv2993c-like_N"/>
    <property type="match status" value="1"/>
</dbReference>
<dbReference type="PANTHER" id="PTHR42796:SF4">
    <property type="entry name" value="FUMARYLACETOACETATE HYDROLASE DOMAIN-CONTAINING PROTEIN 2A"/>
    <property type="match status" value="1"/>
</dbReference>
<dbReference type="AlphaFoldDB" id="A0A5S5ARL6"/>
<accession>A0A5S5ARL6</accession>
<dbReference type="EMBL" id="VNHO01000016">
    <property type="protein sequence ID" value="TYP53252.1"/>
    <property type="molecule type" value="Genomic_DNA"/>
</dbReference>
<dbReference type="GO" id="GO:0019752">
    <property type="term" value="P:carboxylic acid metabolic process"/>
    <property type="evidence" value="ECO:0007669"/>
    <property type="project" value="UniProtKB-ARBA"/>
</dbReference>
<evidence type="ECO:0000313" key="6">
    <source>
        <dbReference type="Proteomes" id="UP000322294"/>
    </source>
</evidence>
<dbReference type="Pfam" id="PF01557">
    <property type="entry name" value="FAA_hydrolase"/>
    <property type="match status" value="1"/>
</dbReference>
<protein>
    <submittedName>
        <fullName evidence="5">2-keto-4-pentenoate hydratase/2-oxohepta-3-ene-1,7-dioic acid hydratase in catechol pathway</fullName>
    </submittedName>
</protein>
<evidence type="ECO:0000259" key="3">
    <source>
        <dbReference type="Pfam" id="PF01557"/>
    </source>
</evidence>